<evidence type="ECO:0000313" key="12">
    <source>
        <dbReference type="EMBL" id="RDU70632.1"/>
    </source>
</evidence>
<keyword evidence="5 8" id="KW-0482">Metalloprotease</keyword>
<feature type="domain" description="CAAX prenyl protease 1 N-terminal" evidence="11">
    <location>
        <begin position="37"/>
        <end position="195"/>
    </location>
</feature>
<comment type="cofactor">
    <cofactor evidence="7 8">
        <name>Zn(2+)</name>
        <dbReference type="ChEBI" id="CHEBI:29105"/>
    </cofactor>
    <text evidence="7 8">Binds 1 zinc ion per subunit.</text>
</comment>
<keyword evidence="13" id="KW-1185">Reference proteome</keyword>
<dbReference type="Pfam" id="PF16491">
    <property type="entry name" value="Peptidase_M48_N"/>
    <property type="match status" value="1"/>
</dbReference>
<proteinExistence type="inferred from homology"/>
<evidence type="ECO:0000256" key="4">
    <source>
        <dbReference type="ARBA" id="ARBA00022833"/>
    </source>
</evidence>
<name>A0A3D8IZC8_9HELI</name>
<evidence type="ECO:0000256" key="3">
    <source>
        <dbReference type="ARBA" id="ARBA00022801"/>
    </source>
</evidence>
<reference evidence="12 13" key="1">
    <citation type="submission" date="2018-04" db="EMBL/GenBank/DDBJ databases">
        <title>Novel Campyloabacter and Helicobacter Species and Strains.</title>
        <authorList>
            <person name="Mannion A.J."/>
            <person name="Shen Z."/>
            <person name="Fox J.G."/>
        </authorList>
    </citation>
    <scope>NUCLEOTIDE SEQUENCE [LARGE SCALE GENOMIC DNA]</scope>
    <source>
        <strain evidence="12 13">MIT 97-5075</strain>
    </source>
</reference>
<comment type="caution">
    <text evidence="12">The sequence shown here is derived from an EMBL/GenBank/DDBJ whole genome shotgun (WGS) entry which is preliminary data.</text>
</comment>
<sequence>MYSIIALYFAIYLLPIIIVNVLQIYHIKSYATQEPVILNQHDYSIAATYAIIKCKITIIQHIVNMIFLILWLLFGIESLSHFVVSIGVNGAFQLDWSILMCFMAVNLVLNLPFSFVIMRVDTVFGFNKQSLASFCVDTVKTTIISGIFIGVIFALLLWAMETFALWWVVSFVLVFCFIILIQFIYPTLIAPMFNKFTPLQNETLRERIHNLMLTVGFKSNGIFVMDASKRDGRLNAYFGGLGKSKRVVLFDTLLDKISEDGLIAILGHELGHFKHGDIIRNIILGGCIFFCLFAIMGLFFQDICVYIGLQETHSNILIVAILLLPALTFFITPIQSYFSRKAEYRADLFGASCASKKTLSETLIRLVNENKTFPYSHPAYVFFYLSHPPLIDRLNALKDYERKETQ</sequence>
<dbReference type="RefSeq" id="WP_104763110.1">
    <property type="nucleotide sequence ID" value="NZ_FZPM01000014.1"/>
</dbReference>
<dbReference type="Pfam" id="PF01435">
    <property type="entry name" value="Peptidase_M48"/>
    <property type="match status" value="1"/>
</dbReference>
<feature type="binding site" evidence="7">
    <location>
        <position position="268"/>
    </location>
    <ligand>
        <name>Zn(2+)</name>
        <dbReference type="ChEBI" id="CHEBI:29105"/>
        <note>catalytic</note>
    </ligand>
</feature>
<keyword evidence="9" id="KW-0812">Transmembrane</keyword>
<dbReference type="OrthoDB" id="9781930at2"/>
<dbReference type="InterPro" id="IPR001915">
    <property type="entry name" value="Peptidase_M48"/>
</dbReference>
<evidence type="ECO:0000256" key="6">
    <source>
        <dbReference type="PIRSR" id="PIRSR627057-1"/>
    </source>
</evidence>
<evidence type="ECO:0000256" key="7">
    <source>
        <dbReference type="PIRSR" id="PIRSR627057-2"/>
    </source>
</evidence>
<evidence type="ECO:0000256" key="8">
    <source>
        <dbReference type="RuleBase" id="RU003983"/>
    </source>
</evidence>
<keyword evidence="9" id="KW-1133">Transmembrane helix</keyword>
<evidence type="ECO:0000256" key="9">
    <source>
        <dbReference type="SAM" id="Phobius"/>
    </source>
</evidence>
<feature type="transmembrane region" description="Helical" evidence="9">
    <location>
        <begin position="164"/>
        <end position="185"/>
    </location>
</feature>
<keyword evidence="1 8" id="KW-0645">Protease</keyword>
<comment type="similarity">
    <text evidence="8">Belongs to the peptidase M48 family.</text>
</comment>
<feature type="active site" description="Proton donor" evidence="6">
    <location>
        <position position="347"/>
    </location>
</feature>
<dbReference type="FunFam" id="3.30.2010.10:FF:000010">
    <property type="entry name" value="M48 family peptidase"/>
    <property type="match status" value="1"/>
</dbReference>
<protein>
    <submittedName>
        <fullName evidence="12">M48 family peptidase</fullName>
    </submittedName>
</protein>
<feature type="active site" evidence="6">
    <location>
        <position position="269"/>
    </location>
</feature>
<feature type="transmembrane region" description="Helical" evidence="9">
    <location>
        <begin position="315"/>
        <end position="338"/>
    </location>
</feature>
<dbReference type="GO" id="GO:0004222">
    <property type="term" value="F:metalloendopeptidase activity"/>
    <property type="evidence" value="ECO:0007669"/>
    <property type="project" value="InterPro"/>
</dbReference>
<evidence type="ECO:0000259" key="11">
    <source>
        <dbReference type="Pfam" id="PF16491"/>
    </source>
</evidence>
<evidence type="ECO:0000313" key="13">
    <source>
        <dbReference type="Proteomes" id="UP000256424"/>
    </source>
</evidence>
<feature type="transmembrane region" description="Helical" evidence="9">
    <location>
        <begin position="96"/>
        <end position="118"/>
    </location>
</feature>
<feature type="binding site" evidence="7">
    <location>
        <position position="272"/>
    </location>
    <ligand>
        <name>Zn(2+)</name>
        <dbReference type="ChEBI" id="CHEBI:29105"/>
        <note>catalytic</note>
    </ligand>
</feature>
<feature type="transmembrane region" description="Helical" evidence="9">
    <location>
        <begin position="282"/>
        <end position="309"/>
    </location>
</feature>
<evidence type="ECO:0000256" key="1">
    <source>
        <dbReference type="ARBA" id="ARBA00022670"/>
    </source>
</evidence>
<feature type="transmembrane region" description="Helical" evidence="9">
    <location>
        <begin position="139"/>
        <end position="158"/>
    </location>
</feature>
<accession>A0A3D8IZC8</accession>
<dbReference type="GO" id="GO:0071586">
    <property type="term" value="P:CAAX-box protein processing"/>
    <property type="evidence" value="ECO:0007669"/>
    <property type="project" value="InterPro"/>
</dbReference>
<dbReference type="GO" id="GO:0046872">
    <property type="term" value="F:metal ion binding"/>
    <property type="evidence" value="ECO:0007669"/>
    <property type="project" value="UniProtKB-KW"/>
</dbReference>
<dbReference type="Proteomes" id="UP000256424">
    <property type="component" value="Unassembled WGS sequence"/>
</dbReference>
<dbReference type="PANTHER" id="PTHR10120">
    <property type="entry name" value="CAAX PRENYL PROTEASE 1"/>
    <property type="match status" value="1"/>
</dbReference>
<dbReference type="CDD" id="cd07343">
    <property type="entry name" value="M48A_Zmpste24p_like"/>
    <property type="match status" value="1"/>
</dbReference>
<dbReference type="InterPro" id="IPR032456">
    <property type="entry name" value="Peptidase_M48_N"/>
</dbReference>
<organism evidence="12 13">
    <name type="scientific">Helicobacter aurati</name>
    <dbReference type="NCBI Taxonomy" id="137778"/>
    <lineage>
        <taxon>Bacteria</taxon>
        <taxon>Pseudomonadati</taxon>
        <taxon>Campylobacterota</taxon>
        <taxon>Epsilonproteobacteria</taxon>
        <taxon>Campylobacterales</taxon>
        <taxon>Helicobacteraceae</taxon>
        <taxon>Helicobacter</taxon>
    </lineage>
</organism>
<dbReference type="InterPro" id="IPR027057">
    <property type="entry name" value="CAXX_Prtase_1"/>
</dbReference>
<feature type="binding site" evidence="7">
    <location>
        <position position="343"/>
    </location>
    <ligand>
        <name>Zn(2+)</name>
        <dbReference type="ChEBI" id="CHEBI:29105"/>
        <note>catalytic</note>
    </ligand>
</feature>
<evidence type="ECO:0000259" key="10">
    <source>
        <dbReference type="Pfam" id="PF01435"/>
    </source>
</evidence>
<evidence type="ECO:0000256" key="5">
    <source>
        <dbReference type="ARBA" id="ARBA00023049"/>
    </source>
</evidence>
<keyword evidence="3 8" id="KW-0378">Hydrolase</keyword>
<feature type="transmembrane region" description="Helical" evidence="9">
    <location>
        <begin position="62"/>
        <end position="84"/>
    </location>
</feature>
<feature type="transmembrane region" description="Helical" evidence="9">
    <location>
        <begin position="6"/>
        <end position="25"/>
    </location>
</feature>
<dbReference type="AlphaFoldDB" id="A0A3D8IZC8"/>
<dbReference type="EMBL" id="NXLW01000018">
    <property type="protein sequence ID" value="RDU70632.1"/>
    <property type="molecule type" value="Genomic_DNA"/>
</dbReference>
<keyword evidence="4 7" id="KW-0862">Zinc</keyword>
<keyword evidence="2 7" id="KW-0479">Metal-binding</keyword>
<gene>
    <name evidence="12" type="ORF">CQA66_07925</name>
</gene>
<evidence type="ECO:0000256" key="2">
    <source>
        <dbReference type="ARBA" id="ARBA00022723"/>
    </source>
</evidence>
<feature type="domain" description="Peptidase M48" evidence="10">
    <location>
        <begin position="198"/>
        <end position="400"/>
    </location>
</feature>
<keyword evidence="9" id="KW-0472">Membrane</keyword>
<dbReference type="Gene3D" id="3.30.2010.10">
    <property type="entry name" value="Metalloproteases ('zincins'), catalytic domain"/>
    <property type="match status" value="1"/>
</dbReference>